<protein>
    <submittedName>
        <fullName evidence="2">Uncharacterized protein</fullName>
    </submittedName>
</protein>
<dbReference type="RefSeq" id="XP_037169713.1">
    <property type="nucleotide sequence ID" value="XM_037303066.1"/>
</dbReference>
<keyword evidence="3" id="KW-1185">Reference proteome</keyword>
<evidence type="ECO:0000256" key="1">
    <source>
        <dbReference type="SAM" id="MobiDB-lite"/>
    </source>
</evidence>
<evidence type="ECO:0000313" key="3">
    <source>
        <dbReference type="Proteomes" id="UP000578531"/>
    </source>
</evidence>
<feature type="compositionally biased region" description="Polar residues" evidence="1">
    <location>
        <begin position="75"/>
        <end position="92"/>
    </location>
</feature>
<dbReference type="Proteomes" id="UP000578531">
    <property type="component" value="Unassembled WGS sequence"/>
</dbReference>
<name>A0A8H6G4K2_9LECA</name>
<dbReference type="GeneID" id="59282798"/>
<feature type="compositionally biased region" description="Basic and acidic residues" evidence="1">
    <location>
        <begin position="108"/>
        <end position="118"/>
    </location>
</feature>
<dbReference type="EMBL" id="JACCJC010000003">
    <property type="protein sequence ID" value="KAF6240454.1"/>
    <property type="molecule type" value="Genomic_DNA"/>
</dbReference>
<gene>
    <name evidence="2" type="ORF">HO173_001122</name>
</gene>
<reference evidence="2 3" key="1">
    <citation type="journal article" date="2020" name="Genomics">
        <title>Complete, high-quality genomes from long-read metagenomic sequencing of two wolf lichen thalli reveals enigmatic genome architecture.</title>
        <authorList>
            <person name="McKenzie S.K."/>
            <person name="Walston R.F."/>
            <person name="Allen J.L."/>
        </authorList>
    </citation>
    <scope>NUCLEOTIDE SEQUENCE [LARGE SCALE GENOMIC DNA]</scope>
    <source>
        <strain evidence="2">WasteWater2</strain>
    </source>
</reference>
<comment type="caution">
    <text evidence="2">The sequence shown here is derived from an EMBL/GenBank/DDBJ whole genome shotgun (WGS) entry which is preliminary data.</text>
</comment>
<evidence type="ECO:0000313" key="2">
    <source>
        <dbReference type="EMBL" id="KAF6240454.1"/>
    </source>
</evidence>
<sequence length="118" mass="13166">MSILRTSVRTRTLLPRTFRTTPRSLPFLTQYRFASGTSDWSGRQPQEHVQNRSDELDVQSGASQSGKRERVADNESVSQGTSEKDSGNQNEQAQKDHPEAPGPVIGMNDERGQKGHKD</sequence>
<feature type="compositionally biased region" description="Basic and acidic residues" evidence="1">
    <location>
        <begin position="45"/>
        <end position="55"/>
    </location>
</feature>
<accession>A0A8H6G4K2</accession>
<dbReference type="AlphaFoldDB" id="A0A8H6G4K2"/>
<proteinExistence type="predicted"/>
<dbReference type="OrthoDB" id="3945172at2759"/>
<feature type="region of interest" description="Disordered" evidence="1">
    <location>
        <begin position="36"/>
        <end position="118"/>
    </location>
</feature>
<organism evidence="2 3">
    <name type="scientific">Letharia columbiana</name>
    <dbReference type="NCBI Taxonomy" id="112416"/>
    <lineage>
        <taxon>Eukaryota</taxon>
        <taxon>Fungi</taxon>
        <taxon>Dikarya</taxon>
        <taxon>Ascomycota</taxon>
        <taxon>Pezizomycotina</taxon>
        <taxon>Lecanoromycetes</taxon>
        <taxon>OSLEUM clade</taxon>
        <taxon>Lecanoromycetidae</taxon>
        <taxon>Lecanorales</taxon>
        <taxon>Lecanorineae</taxon>
        <taxon>Parmeliaceae</taxon>
        <taxon>Letharia</taxon>
    </lineage>
</organism>